<evidence type="ECO:0000313" key="2">
    <source>
        <dbReference type="EMBL" id="AAM08557.1"/>
    </source>
</evidence>
<dbReference type="Proteomes" id="UP000000763">
    <property type="component" value="Chromosome 10"/>
</dbReference>
<organism evidence="2 3">
    <name type="scientific">Oryza sativa subsp. japonica</name>
    <name type="common">Rice</name>
    <dbReference type="NCBI Taxonomy" id="39947"/>
    <lineage>
        <taxon>Eukaryota</taxon>
        <taxon>Viridiplantae</taxon>
        <taxon>Streptophyta</taxon>
        <taxon>Embryophyta</taxon>
        <taxon>Tracheophyta</taxon>
        <taxon>Spermatophyta</taxon>
        <taxon>Magnoliopsida</taxon>
        <taxon>Liliopsida</taxon>
        <taxon>Poales</taxon>
        <taxon>Poaceae</taxon>
        <taxon>BOP clade</taxon>
        <taxon>Oryzoideae</taxon>
        <taxon>Oryzeae</taxon>
        <taxon>Oryzinae</taxon>
        <taxon>Oryza</taxon>
        <taxon>Oryza sativa</taxon>
    </lineage>
</organism>
<evidence type="ECO:0000256" key="1">
    <source>
        <dbReference type="SAM" id="MobiDB-lite"/>
    </source>
</evidence>
<gene>
    <name evidence="2" type="primary">OSJNBb0023M11.11</name>
</gene>
<proteinExistence type="predicted"/>
<feature type="compositionally biased region" description="Basic and acidic residues" evidence="1">
    <location>
        <begin position="97"/>
        <end position="120"/>
    </location>
</feature>
<feature type="compositionally biased region" description="Low complexity" evidence="1">
    <location>
        <begin position="52"/>
        <end position="74"/>
    </location>
</feature>
<accession>Q8S6I2</accession>
<name>Q8S6I2_ORYSJ</name>
<dbReference type="EMBL" id="AC092749">
    <property type="protein sequence ID" value="AAM08557.1"/>
    <property type="molecule type" value="Genomic_DNA"/>
</dbReference>
<sequence>MGVRRHKQRESEAAVTLSVREVEAAEAASLRQEPSRSGGGEGAQAPPSPCEAGAAFAALPSAGSVGGRAPPGSRRSSRRAPLTPSMPPHAAPLVAASDEREERVLKREGKERRENERDREETREFERASGRCGPYLLDALWWGLSAHRRFLILKSQVSILGPVGYGPTTLPLRHSDIVVQS</sequence>
<reference evidence="3" key="2">
    <citation type="journal article" date="2008" name="Nucleic Acids Res.">
        <title>The rice annotation project database (RAP-DB): 2008 update.</title>
        <authorList>
            <consortium name="The rice annotation project (RAP)"/>
        </authorList>
    </citation>
    <scope>GENOME REANNOTATION</scope>
    <source>
        <strain evidence="3">cv. Nipponbare</strain>
    </source>
</reference>
<reference evidence="3" key="1">
    <citation type="journal article" date="2005" name="Nature">
        <title>The map-based sequence of the rice genome.</title>
        <authorList>
            <consortium name="International rice genome sequencing project (IRGSP)"/>
            <person name="Matsumoto T."/>
            <person name="Wu J."/>
            <person name="Kanamori H."/>
            <person name="Katayose Y."/>
            <person name="Fujisawa M."/>
            <person name="Namiki N."/>
            <person name="Mizuno H."/>
            <person name="Yamamoto K."/>
            <person name="Antonio B.A."/>
            <person name="Baba T."/>
            <person name="Sakata K."/>
            <person name="Nagamura Y."/>
            <person name="Aoki H."/>
            <person name="Arikawa K."/>
            <person name="Arita K."/>
            <person name="Bito T."/>
            <person name="Chiden Y."/>
            <person name="Fujitsuka N."/>
            <person name="Fukunaka R."/>
            <person name="Hamada M."/>
            <person name="Harada C."/>
            <person name="Hayashi A."/>
            <person name="Hijishita S."/>
            <person name="Honda M."/>
            <person name="Hosokawa S."/>
            <person name="Ichikawa Y."/>
            <person name="Idonuma A."/>
            <person name="Iijima M."/>
            <person name="Ikeda M."/>
            <person name="Ikeno M."/>
            <person name="Ito K."/>
            <person name="Ito S."/>
            <person name="Ito T."/>
            <person name="Ito Y."/>
            <person name="Ito Y."/>
            <person name="Iwabuchi A."/>
            <person name="Kamiya K."/>
            <person name="Karasawa W."/>
            <person name="Kurita K."/>
            <person name="Katagiri S."/>
            <person name="Kikuta A."/>
            <person name="Kobayashi H."/>
            <person name="Kobayashi N."/>
            <person name="Machita K."/>
            <person name="Maehara T."/>
            <person name="Masukawa M."/>
            <person name="Mizubayashi T."/>
            <person name="Mukai Y."/>
            <person name="Nagasaki H."/>
            <person name="Nagata Y."/>
            <person name="Naito S."/>
            <person name="Nakashima M."/>
            <person name="Nakama Y."/>
            <person name="Nakamichi Y."/>
            <person name="Nakamura M."/>
            <person name="Meguro A."/>
            <person name="Negishi M."/>
            <person name="Ohta I."/>
            <person name="Ohta T."/>
            <person name="Okamoto M."/>
            <person name="Ono N."/>
            <person name="Saji S."/>
            <person name="Sakaguchi M."/>
            <person name="Sakai K."/>
            <person name="Shibata M."/>
            <person name="Shimokawa T."/>
            <person name="Song J."/>
            <person name="Takazaki Y."/>
            <person name="Terasawa K."/>
            <person name="Tsugane M."/>
            <person name="Tsuji K."/>
            <person name="Ueda S."/>
            <person name="Waki K."/>
            <person name="Yamagata H."/>
            <person name="Yamamoto M."/>
            <person name="Yamamoto S."/>
            <person name="Yamane H."/>
            <person name="Yoshiki S."/>
            <person name="Yoshihara R."/>
            <person name="Yukawa K."/>
            <person name="Zhong H."/>
            <person name="Yano M."/>
            <person name="Yuan Q."/>
            <person name="Ouyang S."/>
            <person name="Liu J."/>
            <person name="Jones K.M."/>
            <person name="Gansberger K."/>
            <person name="Moffat K."/>
            <person name="Hill J."/>
            <person name="Bera J."/>
            <person name="Fadrosh D."/>
            <person name="Jin S."/>
            <person name="Johri S."/>
            <person name="Kim M."/>
            <person name="Overton L."/>
            <person name="Reardon M."/>
            <person name="Tsitrin T."/>
            <person name="Vuong H."/>
            <person name="Weaver B."/>
            <person name="Ciecko A."/>
            <person name="Tallon L."/>
            <person name="Jackson J."/>
            <person name="Pai G."/>
            <person name="Aken S.V."/>
            <person name="Utterback T."/>
            <person name="Reidmuller S."/>
            <person name="Feldblyum T."/>
            <person name="Hsiao J."/>
            <person name="Zismann V."/>
            <person name="Iobst S."/>
            <person name="de Vazeille A.R."/>
            <person name="Buell C.R."/>
            <person name="Ying K."/>
            <person name="Li Y."/>
            <person name="Lu T."/>
            <person name="Huang Y."/>
            <person name="Zhao Q."/>
            <person name="Feng Q."/>
            <person name="Zhang L."/>
            <person name="Zhu J."/>
            <person name="Weng Q."/>
            <person name="Mu J."/>
            <person name="Lu Y."/>
            <person name="Fan D."/>
            <person name="Liu Y."/>
            <person name="Guan J."/>
            <person name="Zhang Y."/>
            <person name="Yu S."/>
            <person name="Liu X."/>
            <person name="Zhang Y."/>
            <person name="Hong G."/>
            <person name="Han B."/>
            <person name="Choisne N."/>
            <person name="Demange N."/>
            <person name="Orjeda G."/>
            <person name="Samain S."/>
            <person name="Cattolico L."/>
            <person name="Pelletier E."/>
            <person name="Couloux A."/>
            <person name="Segurens B."/>
            <person name="Wincker P."/>
            <person name="D'Hont A."/>
            <person name="Scarpelli C."/>
            <person name="Weissenbach J."/>
            <person name="Salanoubat M."/>
            <person name="Quetier F."/>
            <person name="Yu Y."/>
            <person name="Kim H.R."/>
            <person name="Rambo T."/>
            <person name="Currie J."/>
            <person name="Collura K."/>
            <person name="Luo M."/>
            <person name="Yang T."/>
            <person name="Ammiraju J.S.S."/>
            <person name="Engler F."/>
            <person name="Soderlund C."/>
            <person name="Wing R.A."/>
            <person name="Palmer L.E."/>
            <person name="de la Bastide M."/>
            <person name="Spiegel L."/>
            <person name="Nascimento L."/>
            <person name="Zutavern T."/>
            <person name="O'Shaughnessy A."/>
            <person name="Dike S."/>
            <person name="Dedhia N."/>
            <person name="Preston R."/>
            <person name="Balija V."/>
            <person name="McCombie W.R."/>
            <person name="Chow T."/>
            <person name="Chen H."/>
            <person name="Chung M."/>
            <person name="Chen C."/>
            <person name="Shaw J."/>
            <person name="Wu H."/>
            <person name="Hsiao K."/>
            <person name="Chao Y."/>
            <person name="Chu M."/>
            <person name="Cheng C."/>
            <person name="Hour A."/>
            <person name="Lee P."/>
            <person name="Lin S."/>
            <person name="Lin Y."/>
            <person name="Liou J."/>
            <person name="Liu S."/>
            <person name="Hsing Y."/>
            <person name="Raghuvanshi S."/>
            <person name="Mohanty A."/>
            <person name="Bharti A.K."/>
            <person name="Gaur A."/>
            <person name="Gupta V."/>
            <person name="Kumar D."/>
            <person name="Ravi V."/>
            <person name="Vij S."/>
            <person name="Kapur A."/>
            <person name="Khurana P."/>
            <person name="Khurana P."/>
            <person name="Khurana J.P."/>
            <person name="Tyagi A.K."/>
            <person name="Gaikwad K."/>
            <person name="Singh A."/>
            <person name="Dalal V."/>
            <person name="Srivastava S."/>
            <person name="Dixit A."/>
            <person name="Pal A.K."/>
            <person name="Ghazi I.A."/>
            <person name="Yadav M."/>
            <person name="Pandit A."/>
            <person name="Bhargava A."/>
            <person name="Sureshbabu K."/>
            <person name="Batra K."/>
            <person name="Sharma T.R."/>
            <person name="Mohapatra T."/>
            <person name="Singh N.K."/>
            <person name="Messing J."/>
            <person name="Nelson A.B."/>
            <person name="Fuks G."/>
            <person name="Kavchok S."/>
            <person name="Keizer G."/>
            <person name="Linton E."/>
            <person name="Llaca V."/>
            <person name="Song R."/>
            <person name="Tanyolac B."/>
            <person name="Young S."/>
            <person name="Ho-Il K."/>
            <person name="Hahn J.H."/>
            <person name="Sangsakoo G."/>
            <person name="Vanavichit A."/>
            <person name="de Mattos Luiz.A.T."/>
            <person name="Zimmer P.D."/>
            <person name="Malone G."/>
            <person name="Dellagostin O."/>
            <person name="de Oliveira A.C."/>
            <person name="Bevan M."/>
            <person name="Bancroft I."/>
            <person name="Minx P."/>
            <person name="Cordum H."/>
            <person name="Wilson R."/>
            <person name="Cheng Z."/>
            <person name="Jin W."/>
            <person name="Jiang J."/>
            <person name="Leong S.A."/>
            <person name="Iwama H."/>
            <person name="Gojobori T."/>
            <person name="Itoh T."/>
            <person name="Niimura Y."/>
            <person name="Fujii Y."/>
            <person name="Habara T."/>
            <person name="Sakai H."/>
            <person name="Sato Y."/>
            <person name="Wilson G."/>
            <person name="Kumar K."/>
            <person name="McCouch S."/>
            <person name="Juretic N."/>
            <person name="Hoen D."/>
            <person name="Wright S."/>
            <person name="Bruskiewich R."/>
            <person name="Bureau T."/>
            <person name="Miyao A."/>
            <person name="Hirochika H."/>
            <person name="Nishikawa T."/>
            <person name="Kadowaki K."/>
            <person name="Sugiura M."/>
            <person name="Burr B."/>
            <person name="Sasaki T."/>
        </authorList>
    </citation>
    <scope>NUCLEOTIDE SEQUENCE [LARGE SCALE GENOMIC DNA]</scope>
    <source>
        <strain evidence="3">cv. Nipponbare</strain>
    </source>
</reference>
<feature type="region of interest" description="Disordered" evidence="1">
    <location>
        <begin position="24"/>
        <end position="120"/>
    </location>
</feature>
<protein>
    <submittedName>
        <fullName evidence="2">Uncharacterized protein</fullName>
    </submittedName>
</protein>
<evidence type="ECO:0000313" key="3">
    <source>
        <dbReference type="Proteomes" id="UP000000763"/>
    </source>
</evidence>
<dbReference type="AlphaFoldDB" id="Q8S6I2"/>